<dbReference type="RefSeq" id="WP_136962656.1">
    <property type="nucleotide sequence ID" value="NZ_CP039690.1"/>
</dbReference>
<keyword evidence="1" id="KW-0472">Membrane</keyword>
<evidence type="ECO:0008006" key="4">
    <source>
        <dbReference type="Google" id="ProtNLM"/>
    </source>
</evidence>
<reference evidence="2 3" key="1">
    <citation type="submission" date="2019-04" db="EMBL/GenBank/DDBJ databases">
        <title>Phreatobacter aquaticus sp. nov.</title>
        <authorList>
            <person name="Choi A."/>
        </authorList>
    </citation>
    <scope>NUCLEOTIDE SEQUENCE [LARGE SCALE GENOMIC DNA]</scope>
    <source>
        <strain evidence="2 3">KCTC 52518</strain>
    </source>
</reference>
<accession>A0A4D7B2Y5</accession>
<dbReference type="OrthoDB" id="7347542at2"/>
<keyword evidence="1" id="KW-0812">Transmembrane</keyword>
<feature type="transmembrane region" description="Helical" evidence="1">
    <location>
        <begin position="113"/>
        <end position="139"/>
    </location>
</feature>
<dbReference type="AlphaFoldDB" id="A0A4D7B2Y5"/>
<organism evidence="2 3">
    <name type="scientific">Phreatobacter stygius</name>
    <dbReference type="NCBI Taxonomy" id="1940610"/>
    <lineage>
        <taxon>Bacteria</taxon>
        <taxon>Pseudomonadati</taxon>
        <taxon>Pseudomonadota</taxon>
        <taxon>Alphaproteobacteria</taxon>
        <taxon>Hyphomicrobiales</taxon>
        <taxon>Phreatobacteraceae</taxon>
        <taxon>Phreatobacter</taxon>
    </lineage>
</organism>
<evidence type="ECO:0000313" key="3">
    <source>
        <dbReference type="Proteomes" id="UP000298781"/>
    </source>
</evidence>
<dbReference type="Proteomes" id="UP000298781">
    <property type="component" value="Chromosome"/>
</dbReference>
<dbReference type="EMBL" id="CP039690">
    <property type="protein sequence ID" value="QCI67221.1"/>
    <property type="molecule type" value="Genomic_DNA"/>
</dbReference>
<proteinExistence type="predicted"/>
<sequence length="171" mass="18000">MTMPSASPTSPVMPARFAGLVVPNARQLAALAIGGLAGLGLWEIWASVPTPLVAGGPLEPPALIKALFAYRLGVEPSDVVARALHYLTGVIGYPLAYFLLTRNGVSLGRPLDGWLWGLATTFIALGIFAPLAGLPFLLLAWGGQLTLMSTIGHTLYGALAAYLFELMNDRT</sequence>
<feature type="transmembrane region" description="Helical" evidence="1">
    <location>
        <begin position="83"/>
        <end position="101"/>
    </location>
</feature>
<gene>
    <name evidence="2" type="ORF">E8M01_25100</name>
</gene>
<protein>
    <recommendedName>
        <fullName evidence="4">DUF1440 domain-containing protein</fullName>
    </recommendedName>
</protein>
<feature type="transmembrane region" description="Helical" evidence="1">
    <location>
        <begin position="145"/>
        <end position="164"/>
    </location>
</feature>
<evidence type="ECO:0000256" key="1">
    <source>
        <dbReference type="SAM" id="Phobius"/>
    </source>
</evidence>
<dbReference type="KEGG" id="pstg:E8M01_25100"/>
<evidence type="ECO:0000313" key="2">
    <source>
        <dbReference type="EMBL" id="QCI67221.1"/>
    </source>
</evidence>
<name>A0A4D7B2Y5_9HYPH</name>
<keyword evidence="3" id="KW-1185">Reference proteome</keyword>
<keyword evidence="1" id="KW-1133">Transmembrane helix</keyword>